<evidence type="ECO:0000256" key="1">
    <source>
        <dbReference type="SAM" id="SignalP"/>
    </source>
</evidence>
<organism evidence="2 3">
    <name type="scientific">Panagrolaimus superbus</name>
    <dbReference type="NCBI Taxonomy" id="310955"/>
    <lineage>
        <taxon>Eukaryota</taxon>
        <taxon>Metazoa</taxon>
        <taxon>Ecdysozoa</taxon>
        <taxon>Nematoda</taxon>
        <taxon>Chromadorea</taxon>
        <taxon>Rhabditida</taxon>
        <taxon>Tylenchina</taxon>
        <taxon>Panagrolaimomorpha</taxon>
        <taxon>Panagrolaimoidea</taxon>
        <taxon>Panagrolaimidae</taxon>
        <taxon>Panagrolaimus</taxon>
    </lineage>
</organism>
<sequence length="101" mass="11744">MRFFFVFAIASIILLLFYPSTNAKPFLDKKFEQKFDNKRVWNNITQQMEGNGQQHVVVHKRSIDDNVMPVTEKMIDSQGDYVTDKLGEDITENGTKSKRDV</sequence>
<name>A0A914YSJ5_9BILA</name>
<dbReference type="Proteomes" id="UP000887577">
    <property type="component" value="Unplaced"/>
</dbReference>
<keyword evidence="2" id="KW-1185">Reference proteome</keyword>
<proteinExistence type="predicted"/>
<feature type="chain" id="PRO_5038000834" evidence="1">
    <location>
        <begin position="24"/>
        <end position="101"/>
    </location>
</feature>
<evidence type="ECO:0000313" key="3">
    <source>
        <dbReference type="WBParaSite" id="PSU_v2.g3133.t1"/>
    </source>
</evidence>
<feature type="signal peptide" evidence="1">
    <location>
        <begin position="1"/>
        <end position="23"/>
    </location>
</feature>
<dbReference type="WBParaSite" id="PSU_v2.g3133.t1">
    <property type="protein sequence ID" value="PSU_v2.g3133.t1"/>
    <property type="gene ID" value="PSU_v2.g3133"/>
</dbReference>
<accession>A0A914YSJ5</accession>
<reference evidence="3" key="1">
    <citation type="submission" date="2022-11" db="UniProtKB">
        <authorList>
            <consortium name="WormBaseParasite"/>
        </authorList>
    </citation>
    <scope>IDENTIFICATION</scope>
</reference>
<dbReference type="AlphaFoldDB" id="A0A914YSJ5"/>
<protein>
    <submittedName>
        <fullName evidence="3">Uncharacterized protein</fullName>
    </submittedName>
</protein>
<evidence type="ECO:0000313" key="2">
    <source>
        <dbReference type="Proteomes" id="UP000887577"/>
    </source>
</evidence>
<keyword evidence="1" id="KW-0732">Signal</keyword>